<evidence type="ECO:0000313" key="1">
    <source>
        <dbReference type="EMBL" id="OBU05039.1"/>
    </source>
</evidence>
<gene>
    <name evidence="1" type="ORF">AYY18_08090</name>
</gene>
<protein>
    <recommendedName>
        <fullName evidence="3">Lipoprotein</fullName>
    </recommendedName>
</protein>
<sequence>MELTMKTLFIILPVLVLTGCVMSDAELKTAYADHYYQSPEYIAGYKQKISSMSANELAVTGAQEDKAKMNGQPRMKIDDSLYIENIEAKDNNVIYHYSLSPAWLKKSASSQKNDQINMQRDLIFRTCSLKTVQLAQEKGLAEIHQYYNDYPQHILFTLHANKALCKENGF</sequence>
<dbReference type="OrthoDB" id="6466583at2"/>
<evidence type="ECO:0000313" key="2">
    <source>
        <dbReference type="Proteomes" id="UP000092377"/>
    </source>
</evidence>
<dbReference type="PROSITE" id="PS51257">
    <property type="entry name" value="PROKAR_LIPOPROTEIN"/>
    <property type="match status" value="1"/>
</dbReference>
<comment type="caution">
    <text evidence="1">The sequence shown here is derived from an EMBL/GenBank/DDBJ whole genome shotgun (WGS) entry which is preliminary data.</text>
</comment>
<dbReference type="Proteomes" id="UP000092377">
    <property type="component" value="Unassembled WGS sequence"/>
</dbReference>
<name>A0A1B8H7J3_9GAMM</name>
<dbReference type="AlphaFoldDB" id="A0A1B8H7J3"/>
<dbReference type="EMBL" id="LZEY01000045">
    <property type="protein sequence ID" value="OBU05039.1"/>
    <property type="molecule type" value="Genomic_DNA"/>
</dbReference>
<keyword evidence="2" id="KW-1185">Reference proteome</keyword>
<proteinExistence type="predicted"/>
<reference evidence="2" key="1">
    <citation type="submission" date="2016-06" db="EMBL/GenBank/DDBJ databases">
        <authorList>
            <person name="Butler K."/>
        </authorList>
    </citation>
    <scope>NUCLEOTIDE SEQUENCE [LARGE SCALE GENOMIC DNA]</scope>
    <source>
        <strain evidence="2">GCSL-Mp20</strain>
    </source>
</reference>
<accession>A0A1B8H7J3</accession>
<evidence type="ECO:0008006" key="3">
    <source>
        <dbReference type="Google" id="ProtNLM"/>
    </source>
</evidence>
<organism evidence="1 2">
    <name type="scientific">Morganella psychrotolerans</name>
    <dbReference type="NCBI Taxonomy" id="368603"/>
    <lineage>
        <taxon>Bacteria</taxon>
        <taxon>Pseudomonadati</taxon>
        <taxon>Pseudomonadota</taxon>
        <taxon>Gammaproteobacteria</taxon>
        <taxon>Enterobacterales</taxon>
        <taxon>Morganellaceae</taxon>
        <taxon>Morganella</taxon>
    </lineage>
</organism>